<dbReference type="EMBL" id="MU155450">
    <property type="protein sequence ID" value="KAF9473345.1"/>
    <property type="molecule type" value="Genomic_DNA"/>
</dbReference>
<name>A0A9P5YT93_9AGAR</name>
<sequence length="308" mass="34015">MVLLERWGISIESWTSTRVPMASLSTTPFLHTKVLHRTVYCLICSPADTRLSTSAVLLAVTQYPIHRRRPCPPPTDLSPLRPSAVWSSINPPDPVDICLFSPPRFFGSTSCTYRRFLFLPSSSSAPPNINTSYVAPTHSIRVFIDHRLSNDGFRHRHRKSSIQNHSLLSSTLRSRMNPLLSKISFSSIHSVHSPSQPSTLLSPPPPVYGSAISVPSISASIYASKTTQLVVIASSPIRRSLESPSPLPSWSQYSSHNPQVTILVVPSSKAIKPSYTSAFLSLCRAMIKPDLNTQSAFFGPEVCSLFRY</sequence>
<keyword evidence="2" id="KW-1185">Reference proteome</keyword>
<dbReference type="AlphaFoldDB" id="A0A9P5YT93"/>
<evidence type="ECO:0000313" key="1">
    <source>
        <dbReference type="EMBL" id="KAF9473345.1"/>
    </source>
</evidence>
<dbReference type="Proteomes" id="UP000807469">
    <property type="component" value="Unassembled WGS sequence"/>
</dbReference>
<protein>
    <submittedName>
        <fullName evidence="1">Uncharacterized protein</fullName>
    </submittedName>
</protein>
<reference evidence="1" key="1">
    <citation type="submission" date="2020-11" db="EMBL/GenBank/DDBJ databases">
        <authorList>
            <consortium name="DOE Joint Genome Institute"/>
            <person name="Ahrendt S."/>
            <person name="Riley R."/>
            <person name="Andreopoulos W."/>
            <person name="Labutti K."/>
            <person name="Pangilinan J."/>
            <person name="Ruiz-Duenas F.J."/>
            <person name="Barrasa J.M."/>
            <person name="Sanchez-Garcia M."/>
            <person name="Camarero S."/>
            <person name="Miyauchi S."/>
            <person name="Serrano A."/>
            <person name="Linde D."/>
            <person name="Babiker R."/>
            <person name="Drula E."/>
            <person name="Ayuso-Fernandez I."/>
            <person name="Pacheco R."/>
            <person name="Padilla G."/>
            <person name="Ferreira P."/>
            <person name="Barriuso J."/>
            <person name="Kellner H."/>
            <person name="Castanera R."/>
            <person name="Alfaro M."/>
            <person name="Ramirez L."/>
            <person name="Pisabarro A.G."/>
            <person name="Kuo A."/>
            <person name="Tritt A."/>
            <person name="Lipzen A."/>
            <person name="He G."/>
            <person name="Yan M."/>
            <person name="Ng V."/>
            <person name="Cullen D."/>
            <person name="Martin F."/>
            <person name="Rosso M.-N."/>
            <person name="Henrissat B."/>
            <person name="Hibbett D."/>
            <person name="Martinez A.T."/>
            <person name="Grigoriev I.V."/>
        </authorList>
    </citation>
    <scope>NUCLEOTIDE SEQUENCE</scope>
    <source>
        <strain evidence="1">CIRM-BRFM 674</strain>
    </source>
</reference>
<evidence type="ECO:0000313" key="2">
    <source>
        <dbReference type="Proteomes" id="UP000807469"/>
    </source>
</evidence>
<organism evidence="1 2">
    <name type="scientific">Pholiota conissans</name>
    <dbReference type="NCBI Taxonomy" id="109636"/>
    <lineage>
        <taxon>Eukaryota</taxon>
        <taxon>Fungi</taxon>
        <taxon>Dikarya</taxon>
        <taxon>Basidiomycota</taxon>
        <taxon>Agaricomycotina</taxon>
        <taxon>Agaricomycetes</taxon>
        <taxon>Agaricomycetidae</taxon>
        <taxon>Agaricales</taxon>
        <taxon>Agaricineae</taxon>
        <taxon>Strophariaceae</taxon>
        <taxon>Pholiota</taxon>
    </lineage>
</organism>
<comment type="caution">
    <text evidence="1">The sequence shown here is derived from an EMBL/GenBank/DDBJ whole genome shotgun (WGS) entry which is preliminary data.</text>
</comment>
<gene>
    <name evidence="1" type="ORF">BDN70DRAFT_396085</name>
</gene>
<accession>A0A9P5YT93</accession>
<proteinExistence type="predicted"/>